<evidence type="ECO:0000259" key="2">
    <source>
        <dbReference type="Pfam" id="PF08378"/>
    </source>
</evidence>
<name>A0A0B5AYS1_9BACL</name>
<dbReference type="KEGG" id="jeo:JMA_43510"/>
<feature type="transmembrane region" description="Helical" evidence="1">
    <location>
        <begin position="34"/>
        <end position="53"/>
    </location>
</feature>
<keyword evidence="1" id="KW-1133">Transmembrane helix</keyword>
<dbReference type="AlphaFoldDB" id="A0A0B5AYS1"/>
<evidence type="ECO:0000313" key="3">
    <source>
        <dbReference type="EMBL" id="AJD93668.1"/>
    </source>
</evidence>
<dbReference type="Proteomes" id="UP000031449">
    <property type="component" value="Plasmid unnamed"/>
</dbReference>
<keyword evidence="1" id="KW-0812">Transmembrane</keyword>
<dbReference type="EMBL" id="CP009417">
    <property type="protein sequence ID" value="AJD93668.1"/>
    <property type="molecule type" value="Genomic_DNA"/>
</dbReference>
<keyword evidence="4" id="KW-1185">Reference proteome</keyword>
<sequence>MKNNIVQFLVRNGMSILRGLRMTKDQHFSFREQVLFIGVLITAFILNLIFQPYGDFSELFWGFLAWVFITNGTVFAIREYLIYRKESEYRKRVSSLGHHLYNLDKTKPEMIEIQEEIPTCHKTNDEAYLQYKNDLNRLKEGIQPHTTTDIVSEISVMDELKPLKEVLNTASYKVNDVFGCPHYQVKLELEDWLMKNTLPVIDSANQKVEFLKKALEELKNARMAIKTGVEGEMMVSDYLEDFKDTLLPLNGIRFQSDKGTVENDVLLFTEQGIFSLEIKNIGANGYKVVKISKDGLWYDKGYHDWIRSDKDKIFDQVNRHTALTERLIGESFGSKDKYQVKSMIVIPNKNLEIENESIFNIVRPNQIVPLIREMPKVLTREECLELQKFFISKDIGQAKFEHLDSEKLVSEILRVFESLVQDCEFLKSTYLIQETYVEHVTNNNIGKYLRWKYLNYNSTRSVI</sequence>
<reference evidence="3 4" key="1">
    <citation type="submission" date="2014-08" db="EMBL/GenBank/DDBJ databases">
        <title>Complete genome of a marine bacteria Jeotgalibacillus malaysiensis.</title>
        <authorList>
            <person name="Yaakop A.S."/>
            <person name="Chan K.-G."/>
            <person name="Goh K.M."/>
        </authorList>
    </citation>
    <scope>NUCLEOTIDE SEQUENCE [LARGE SCALE GENOMIC DNA]</scope>
    <source>
        <strain evidence="3 4">D5</strain>
        <plasmid evidence="4">Plasmid</plasmid>
    </source>
</reference>
<dbReference type="InterPro" id="IPR011528">
    <property type="entry name" value="NERD"/>
</dbReference>
<dbReference type="HOGENOM" id="CLU_590226_0_0_9"/>
<geneLocation type="plasmid" evidence="4"/>
<gene>
    <name evidence="3" type="ORF">JMA_43510</name>
</gene>
<organism evidence="3 4">
    <name type="scientific">Jeotgalibacillus malaysiensis</name>
    <dbReference type="NCBI Taxonomy" id="1508404"/>
    <lineage>
        <taxon>Bacteria</taxon>
        <taxon>Bacillati</taxon>
        <taxon>Bacillota</taxon>
        <taxon>Bacilli</taxon>
        <taxon>Bacillales</taxon>
        <taxon>Caryophanaceae</taxon>
        <taxon>Jeotgalibacillus</taxon>
    </lineage>
</organism>
<evidence type="ECO:0000256" key="1">
    <source>
        <dbReference type="SAM" id="Phobius"/>
    </source>
</evidence>
<dbReference type="OrthoDB" id="5782056at2"/>
<feature type="domain" description="NERD" evidence="2">
    <location>
        <begin position="228"/>
        <end position="347"/>
    </location>
</feature>
<dbReference type="BioCyc" id="JESP1508404:G14D9-13674-MONOMER"/>
<evidence type="ECO:0000313" key="4">
    <source>
        <dbReference type="Proteomes" id="UP000031449"/>
    </source>
</evidence>
<proteinExistence type="predicted"/>
<accession>A0A0B5AYS1</accession>
<protein>
    <recommendedName>
        <fullName evidence="2">NERD domain-containing protein</fullName>
    </recommendedName>
</protein>
<feature type="transmembrane region" description="Helical" evidence="1">
    <location>
        <begin position="59"/>
        <end position="81"/>
    </location>
</feature>
<dbReference type="Pfam" id="PF08378">
    <property type="entry name" value="NERD"/>
    <property type="match status" value="1"/>
</dbReference>
<keyword evidence="1" id="KW-0472">Membrane</keyword>
<keyword evidence="3" id="KW-0614">Plasmid</keyword>